<dbReference type="Proteomes" id="UP000824120">
    <property type="component" value="Chromosome 1"/>
</dbReference>
<evidence type="ECO:0000313" key="2">
    <source>
        <dbReference type="EMBL" id="KAG5630426.1"/>
    </source>
</evidence>
<gene>
    <name evidence="2" type="ORF">H5410_002143</name>
</gene>
<dbReference type="AlphaFoldDB" id="A0A9J6B1H3"/>
<evidence type="ECO:0000313" key="3">
    <source>
        <dbReference type="Proteomes" id="UP000824120"/>
    </source>
</evidence>
<dbReference type="PANTHER" id="PTHR33784:SF10">
    <property type="entry name" value="F-BOX PROTEIN"/>
    <property type="match status" value="1"/>
</dbReference>
<feature type="domain" description="At2g35280-like TPR" evidence="1">
    <location>
        <begin position="2"/>
        <end position="86"/>
    </location>
</feature>
<comment type="caution">
    <text evidence="2">The sequence shown here is derived from an EMBL/GenBank/DDBJ whole genome shotgun (WGS) entry which is preliminary data.</text>
</comment>
<dbReference type="PANTHER" id="PTHR33784">
    <property type="entry name" value="OS05G0482100 PROTEIN"/>
    <property type="match status" value="1"/>
</dbReference>
<dbReference type="InterPro" id="IPR040338">
    <property type="entry name" value="At1g67623-like"/>
</dbReference>
<name>A0A9J6B1H3_SOLCO</name>
<sequence length="297" mass="34326">MCRASGNLEVLYRKGVFDFFKYNDPNALKMINQETDGGHIGASYALAIISIFKGYESMREGLMFIVNMKKTEPLKVRRCRQHLQYVLGGMWVPEPHLFGERPICCTIHQPEQIAHKNGWPRESDDEDNIHCELCSCDLELDYVVKFLPYTTVWIVSYSFKNLMNVRLSSRVLNQVANEPFVYQKVTLDDFTEYIWPCNPWLVVRKCTSFLEMCRALRNLEALYNQGVFDYFNHSDPNTLGMINQAVDGGHIGASYALVIISIFRGSESMREGLMFIANMRKMESRNSEDVDRSCDIF</sequence>
<evidence type="ECO:0000259" key="1">
    <source>
        <dbReference type="Pfam" id="PF23310"/>
    </source>
</evidence>
<keyword evidence="3" id="KW-1185">Reference proteome</keyword>
<dbReference type="OrthoDB" id="1293639at2759"/>
<protein>
    <recommendedName>
        <fullName evidence="1">At2g35280-like TPR domain-containing protein</fullName>
    </recommendedName>
</protein>
<accession>A0A9J6B1H3</accession>
<dbReference type="InterPro" id="IPR057136">
    <property type="entry name" value="At2g35280_TPR_dom"/>
</dbReference>
<reference evidence="2 3" key="1">
    <citation type="submission" date="2020-09" db="EMBL/GenBank/DDBJ databases">
        <title>De no assembly of potato wild relative species, Solanum commersonii.</title>
        <authorList>
            <person name="Cho K."/>
        </authorList>
    </citation>
    <scope>NUCLEOTIDE SEQUENCE [LARGE SCALE GENOMIC DNA]</scope>
    <source>
        <strain evidence="2">LZ3.2</strain>
        <tissue evidence="2">Leaf</tissue>
    </source>
</reference>
<proteinExistence type="predicted"/>
<organism evidence="2 3">
    <name type="scientific">Solanum commersonii</name>
    <name type="common">Commerson's wild potato</name>
    <name type="synonym">Commerson's nightshade</name>
    <dbReference type="NCBI Taxonomy" id="4109"/>
    <lineage>
        <taxon>Eukaryota</taxon>
        <taxon>Viridiplantae</taxon>
        <taxon>Streptophyta</taxon>
        <taxon>Embryophyta</taxon>
        <taxon>Tracheophyta</taxon>
        <taxon>Spermatophyta</taxon>
        <taxon>Magnoliopsida</taxon>
        <taxon>eudicotyledons</taxon>
        <taxon>Gunneridae</taxon>
        <taxon>Pentapetalae</taxon>
        <taxon>asterids</taxon>
        <taxon>lamiids</taxon>
        <taxon>Solanales</taxon>
        <taxon>Solanaceae</taxon>
        <taxon>Solanoideae</taxon>
        <taxon>Solaneae</taxon>
        <taxon>Solanum</taxon>
    </lineage>
</organism>
<dbReference type="Pfam" id="PF23310">
    <property type="entry name" value="TPR_27"/>
    <property type="match status" value="2"/>
</dbReference>
<dbReference type="EMBL" id="JACXVP010000001">
    <property type="protein sequence ID" value="KAG5630426.1"/>
    <property type="molecule type" value="Genomic_DNA"/>
</dbReference>
<feature type="domain" description="At2g35280-like TPR" evidence="1">
    <location>
        <begin position="197"/>
        <end position="285"/>
    </location>
</feature>